<comment type="caution">
    <text evidence="8">The sequence shown here is derived from an EMBL/GenBank/DDBJ whole genome shotgun (WGS) entry which is preliminary data.</text>
</comment>
<evidence type="ECO:0000256" key="3">
    <source>
        <dbReference type="ARBA" id="ARBA00015991"/>
    </source>
</evidence>
<accession>A0A845V3Y0</accession>
<dbReference type="AlphaFoldDB" id="A0A845V3Y0"/>
<name>A0A845V3Y0_9GAMM</name>
<dbReference type="PANTHER" id="PTHR47268:SF4">
    <property type="entry name" value="ACYLPHOSPHATASE"/>
    <property type="match status" value="1"/>
</dbReference>
<evidence type="ECO:0000256" key="6">
    <source>
        <dbReference type="RuleBase" id="RU004168"/>
    </source>
</evidence>
<dbReference type="Gene3D" id="3.30.70.100">
    <property type="match status" value="1"/>
</dbReference>
<dbReference type="RefSeq" id="WP_164210344.1">
    <property type="nucleotide sequence ID" value="NZ_JAAGSC010000034.1"/>
</dbReference>
<evidence type="ECO:0000256" key="4">
    <source>
        <dbReference type="ARBA" id="ARBA00047645"/>
    </source>
</evidence>
<organism evidence="8 9">
    <name type="scientific">Wenzhouxiangella limi</name>
    <dbReference type="NCBI Taxonomy" id="2707351"/>
    <lineage>
        <taxon>Bacteria</taxon>
        <taxon>Pseudomonadati</taxon>
        <taxon>Pseudomonadota</taxon>
        <taxon>Gammaproteobacteria</taxon>
        <taxon>Chromatiales</taxon>
        <taxon>Wenzhouxiangellaceae</taxon>
        <taxon>Wenzhouxiangella</taxon>
    </lineage>
</organism>
<evidence type="ECO:0000313" key="9">
    <source>
        <dbReference type="Proteomes" id="UP000484885"/>
    </source>
</evidence>
<dbReference type="InterPro" id="IPR036046">
    <property type="entry name" value="Acylphosphatase-like_dom_sf"/>
</dbReference>
<dbReference type="EMBL" id="JAAGSC010000034">
    <property type="protein sequence ID" value="NDY94931.1"/>
    <property type="molecule type" value="Genomic_DNA"/>
</dbReference>
<feature type="active site" evidence="5">
    <location>
        <position position="20"/>
    </location>
</feature>
<sequence>MAAELRGWRISGRVQGVFFRDSTRRKAEQLGLAGYAVNCSDGTVEVAARGESERLDQLATWLRRGPRAARVDDVVSFQPEDERVPDEDFKTG</sequence>
<dbReference type="PROSITE" id="PS51160">
    <property type="entry name" value="ACYLPHOSPHATASE_3"/>
    <property type="match status" value="1"/>
</dbReference>
<dbReference type="SUPFAM" id="SSF54975">
    <property type="entry name" value="Acylphosphatase/BLUF domain-like"/>
    <property type="match status" value="1"/>
</dbReference>
<dbReference type="InterPro" id="IPR001792">
    <property type="entry name" value="Acylphosphatase-like_dom"/>
</dbReference>
<proteinExistence type="inferred from homology"/>
<evidence type="ECO:0000256" key="5">
    <source>
        <dbReference type="PROSITE-ProRule" id="PRU00520"/>
    </source>
</evidence>
<dbReference type="PRINTS" id="PR00112">
    <property type="entry name" value="ACYLPHPHTASE"/>
</dbReference>
<keyword evidence="9" id="KW-1185">Reference proteome</keyword>
<dbReference type="GO" id="GO:0003998">
    <property type="term" value="F:acylphosphatase activity"/>
    <property type="evidence" value="ECO:0007669"/>
    <property type="project" value="UniProtKB-EC"/>
</dbReference>
<dbReference type="PANTHER" id="PTHR47268">
    <property type="entry name" value="ACYLPHOSPHATASE"/>
    <property type="match status" value="1"/>
</dbReference>
<evidence type="ECO:0000256" key="1">
    <source>
        <dbReference type="ARBA" id="ARBA00005614"/>
    </source>
</evidence>
<dbReference type="InterPro" id="IPR017968">
    <property type="entry name" value="Acylphosphatase_CS"/>
</dbReference>
<dbReference type="Pfam" id="PF00708">
    <property type="entry name" value="Acylphosphatase"/>
    <property type="match status" value="1"/>
</dbReference>
<dbReference type="InterPro" id="IPR020456">
    <property type="entry name" value="Acylphosphatase"/>
</dbReference>
<reference evidence="8 9" key="1">
    <citation type="submission" date="2020-02" db="EMBL/GenBank/DDBJ databases">
        <authorList>
            <person name="Zhang X.-Y."/>
        </authorList>
    </citation>
    <scope>NUCLEOTIDE SEQUENCE [LARGE SCALE GENOMIC DNA]</scope>
    <source>
        <strain evidence="8 9">C33</strain>
    </source>
</reference>
<comment type="similarity">
    <text evidence="1 6">Belongs to the acylphosphatase family.</text>
</comment>
<feature type="active site" evidence="5">
    <location>
        <position position="38"/>
    </location>
</feature>
<evidence type="ECO:0000259" key="7">
    <source>
        <dbReference type="PROSITE" id="PS51160"/>
    </source>
</evidence>
<evidence type="ECO:0000313" key="8">
    <source>
        <dbReference type="EMBL" id="NDY94931.1"/>
    </source>
</evidence>
<keyword evidence="5" id="KW-0378">Hydrolase</keyword>
<dbReference type="Proteomes" id="UP000484885">
    <property type="component" value="Unassembled WGS sequence"/>
</dbReference>
<comment type="catalytic activity">
    <reaction evidence="4 5">
        <text>an acyl phosphate + H2O = a carboxylate + phosphate + H(+)</text>
        <dbReference type="Rhea" id="RHEA:14965"/>
        <dbReference type="ChEBI" id="CHEBI:15377"/>
        <dbReference type="ChEBI" id="CHEBI:15378"/>
        <dbReference type="ChEBI" id="CHEBI:29067"/>
        <dbReference type="ChEBI" id="CHEBI:43474"/>
        <dbReference type="ChEBI" id="CHEBI:59918"/>
        <dbReference type="EC" id="3.6.1.7"/>
    </reaction>
</comment>
<protein>
    <recommendedName>
        <fullName evidence="3 5">acylphosphatase</fullName>
        <ecNumber evidence="2 5">3.6.1.7</ecNumber>
    </recommendedName>
</protein>
<feature type="domain" description="Acylphosphatase-like" evidence="7">
    <location>
        <begin position="5"/>
        <end position="92"/>
    </location>
</feature>
<dbReference type="PROSITE" id="PS00150">
    <property type="entry name" value="ACYLPHOSPHATASE_1"/>
    <property type="match status" value="1"/>
</dbReference>
<gene>
    <name evidence="8" type="ORF">G3I74_04225</name>
</gene>
<dbReference type="EC" id="3.6.1.7" evidence="2 5"/>
<evidence type="ECO:0000256" key="2">
    <source>
        <dbReference type="ARBA" id="ARBA00012150"/>
    </source>
</evidence>